<gene>
    <name evidence="7" type="ORF">AVDCRST_MAG09-961</name>
</gene>
<dbReference type="GO" id="GO:0005737">
    <property type="term" value="C:cytoplasm"/>
    <property type="evidence" value="ECO:0007669"/>
    <property type="project" value="UniProtKB-SubCell"/>
</dbReference>
<dbReference type="Gene3D" id="1.10.10.10">
    <property type="entry name" value="Winged helix-like DNA-binding domain superfamily/Winged helix DNA-binding domain"/>
    <property type="match status" value="1"/>
</dbReference>
<evidence type="ECO:0000256" key="1">
    <source>
        <dbReference type="ARBA" id="ARBA00004496"/>
    </source>
</evidence>
<dbReference type="Pfam" id="PF02631">
    <property type="entry name" value="RecX_HTH2"/>
    <property type="match status" value="1"/>
</dbReference>
<evidence type="ECO:0000256" key="2">
    <source>
        <dbReference type="ARBA" id="ARBA00009695"/>
    </source>
</evidence>
<dbReference type="InterPro" id="IPR053924">
    <property type="entry name" value="RecX_HTH_2nd"/>
</dbReference>
<reference evidence="7" key="1">
    <citation type="submission" date="2020-02" db="EMBL/GenBank/DDBJ databases">
        <authorList>
            <person name="Meier V. D."/>
        </authorList>
    </citation>
    <scope>NUCLEOTIDE SEQUENCE</scope>
    <source>
        <strain evidence="7">AVDCRST_MAG09</strain>
    </source>
</reference>
<dbReference type="EMBL" id="CADCVZ010000015">
    <property type="protein sequence ID" value="CAA9500377.1"/>
    <property type="molecule type" value="Genomic_DNA"/>
</dbReference>
<protein>
    <recommendedName>
        <fullName evidence="3">Regulatory protein RecX</fullName>
    </recommendedName>
</protein>
<proteinExistence type="inferred from homology"/>
<keyword evidence="4" id="KW-0963">Cytoplasm</keyword>
<comment type="similarity">
    <text evidence="2">Belongs to the RecX family.</text>
</comment>
<sequence>MWHNQGVSRGEGGSRERERGRRAPQPLDPAKLQELALRYVSRFATTRAKAEDYLRRKLRERGWNGEGSPDPDGLVSKLAALGYIDDAAFARAKAGSLGARGYGLRRVSQALAQAGVSEADGEDARTVAGDGAVEAAVLFARRRRIGPFATGPGDPAAREKALAAMIRAGHGFALAKAIVNTAPGEQLDLDDFGPH</sequence>
<comment type="subcellular location">
    <subcellularLocation>
        <location evidence="1">Cytoplasm</location>
    </subcellularLocation>
</comment>
<feature type="region of interest" description="Disordered" evidence="5">
    <location>
        <begin position="1"/>
        <end position="29"/>
    </location>
</feature>
<evidence type="ECO:0000313" key="7">
    <source>
        <dbReference type="EMBL" id="CAA9500377.1"/>
    </source>
</evidence>
<evidence type="ECO:0000256" key="3">
    <source>
        <dbReference type="ARBA" id="ARBA00018111"/>
    </source>
</evidence>
<dbReference type="InterPro" id="IPR036388">
    <property type="entry name" value="WH-like_DNA-bd_sf"/>
</dbReference>
<feature type="compositionally biased region" description="Basic and acidic residues" evidence="5">
    <location>
        <begin position="12"/>
        <end position="21"/>
    </location>
</feature>
<organism evidence="7">
    <name type="scientific">uncultured Sphingomonas sp</name>
    <dbReference type="NCBI Taxonomy" id="158754"/>
    <lineage>
        <taxon>Bacteria</taxon>
        <taxon>Pseudomonadati</taxon>
        <taxon>Pseudomonadota</taxon>
        <taxon>Alphaproteobacteria</taxon>
        <taxon>Sphingomonadales</taxon>
        <taxon>Sphingomonadaceae</taxon>
        <taxon>Sphingomonas</taxon>
        <taxon>environmental samples</taxon>
    </lineage>
</organism>
<evidence type="ECO:0000256" key="4">
    <source>
        <dbReference type="ARBA" id="ARBA00022490"/>
    </source>
</evidence>
<dbReference type="AlphaFoldDB" id="A0A6J4SQ14"/>
<name>A0A6J4SQ14_9SPHN</name>
<feature type="domain" description="RecX second three-helical" evidence="6">
    <location>
        <begin position="85"/>
        <end position="124"/>
    </location>
</feature>
<accession>A0A6J4SQ14</accession>
<evidence type="ECO:0000256" key="5">
    <source>
        <dbReference type="SAM" id="MobiDB-lite"/>
    </source>
</evidence>
<evidence type="ECO:0000259" key="6">
    <source>
        <dbReference type="Pfam" id="PF02631"/>
    </source>
</evidence>